<keyword evidence="2" id="KW-0732">Signal</keyword>
<reference evidence="3" key="1">
    <citation type="submission" date="2015-04" db="UniProtKB">
        <authorList>
            <consortium name="EnsemblPlants"/>
        </authorList>
    </citation>
    <scope>IDENTIFICATION</scope>
    <source>
        <strain evidence="3">SL10</strain>
    </source>
</reference>
<evidence type="ECO:0000256" key="1">
    <source>
        <dbReference type="SAM" id="MobiDB-lite"/>
    </source>
</evidence>
<organism evidence="3">
    <name type="scientific">Oryza nivara</name>
    <name type="common">Indian wild rice</name>
    <name type="synonym">Oryza sativa f. spontanea</name>
    <dbReference type="NCBI Taxonomy" id="4536"/>
    <lineage>
        <taxon>Eukaryota</taxon>
        <taxon>Viridiplantae</taxon>
        <taxon>Streptophyta</taxon>
        <taxon>Embryophyta</taxon>
        <taxon>Tracheophyta</taxon>
        <taxon>Spermatophyta</taxon>
        <taxon>Magnoliopsida</taxon>
        <taxon>Liliopsida</taxon>
        <taxon>Poales</taxon>
        <taxon>Poaceae</taxon>
        <taxon>BOP clade</taxon>
        <taxon>Oryzoideae</taxon>
        <taxon>Oryzeae</taxon>
        <taxon>Oryzinae</taxon>
        <taxon>Oryza</taxon>
    </lineage>
</organism>
<accession>A0A0E0ILJ1</accession>
<dbReference type="Gramene" id="ONIVA09G15260.1">
    <property type="protein sequence ID" value="ONIVA09G15260.1"/>
    <property type="gene ID" value="ONIVA09G15260"/>
</dbReference>
<feature type="region of interest" description="Disordered" evidence="1">
    <location>
        <begin position="74"/>
        <end position="99"/>
    </location>
</feature>
<dbReference type="EnsemblPlants" id="ONIVA09G15260.1">
    <property type="protein sequence ID" value="ONIVA09G15260.1"/>
    <property type="gene ID" value="ONIVA09G15260"/>
</dbReference>
<feature type="signal peptide" evidence="2">
    <location>
        <begin position="1"/>
        <end position="30"/>
    </location>
</feature>
<evidence type="ECO:0000256" key="2">
    <source>
        <dbReference type="SAM" id="SignalP"/>
    </source>
</evidence>
<reference evidence="3" key="2">
    <citation type="submission" date="2018-04" db="EMBL/GenBank/DDBJ databases">
        <title>OnivRS2 (Oryza nivara Reference Sequence Version 2).</title>
        <authorList>
            <person name="Zhang J."/>
            <person name="Kudrna D."/>
            <person name="Lee S."/>
            <person name="Talag J."/>
            <person name="Rajasekar S."/>
            <person name="Welchert J."/>
            <person name="Hsing Y.-I."/>
            <person name="Wing R.A."/>
        </authorList>
    </citation>
    <scope>NUCLEOTIDE SEQUENCE [LARGE SCALE GENOMIC DNA]</scope>
    <source>
        <strain evidence="3">SL10</strain>
    </source>
</reference>
<dbReference type="Proteomes" id="UP000006591">
    <property type="component" value="Chromosome 9"/>
</dbReference>
<dbReference type="AlphaFoldDB" id="A0A0E0ILJ1"/>
<dbReference type="OMA" id="IRRWRWH"/>
<evidence type="ECO:0000313" key="4">
    <source>
        <dbReference type="Proteomes" id="UP000006591"/>
    </source>
</evidence>
<name>A0A0E0ILJ1_ORYNI</name>
<sequence>MASAVPAGPIRRWRWHQWLTLANPVEVAAAVFPAGGSVGSGVSSGRIRRRLFRRTDPAVLYPFSSAPRPSFSCDGGGGIGDLSGRSGGGGGSGVSGGRI</sequence>
<proteinExistence type="predicted"/>
<feature type="chain" id="PRO_5002362911" evidence="2">
    <location>
        <begin position="31"/>
        <end position="99"/>
    </location>
</feature>
<protein>
    <submittedName>
        <fullName evidence="3">Uncharacterized protein</fullName>
    </submittedName>
</protein>
<dbReference type="HOGENOM" id="CLU_2324366_0_0_1"/>
<keyword evidence="4" id="KW-1185">Reference proteome</keyword>
<evidence type="ECO:0000313" key="3">
    <source>
        <dbReference type="EnsemblPlants" id="ONIVA09G15260.1"/>
    </source>
</evidence>